<sequence>MRALSPEALRAPSCFLIRQCNSKAFEWKKVTSIYASQLLLAIEASRNLKFVVQKWIRTRQDQCKDIGVILGGEKYATASFTFLPLSSSLLYAAIKLPTSFCILLRPAAIIRVIRGTGEEETAARNEVGCVWAAEGEFQRDRIDLCLLNSFERSCDSSGISHLLLNVPPSLLGLESSSSRLEWRFLDMIFTEFFPKQENVHDPIERQIDLNDM</sequence>
<dbReference type="EMBL" id="HG996469">
    <property type="protein sequence ID" value="CAG1841930.1"/>
    <property type="molecule type" value="Genomic_DNA"/>
</dbReference>
<evidence type="ECO:0000313" key="3">
    <source>
        <dbReference type="Proteomes" id="UP000012960"/>
    </source>
</evidence>
<dbReference type="EnsemblPlants" id="Ma04_t11970.1">
    <property type="protein sequence ID" value="Ma04_p11970.1"/>
    <property type="gene ID" value="Ma04_g11970"/>
</dbReference>
<organism evidence="2 3">
    <name type="scientific">Musa acuminata subsp. malaccensis</name>
    <name type="common">Wild banana</name>
    <name type="synonym">Musa malaccensis</name>
    <dbReference type="NCBI Taxonomy" id="214687"/>
    <lineage>
        <taxon>Eukaryota</taxon>
        <taxon>Viridiplantae</taxon>
        <taxon>Streptophyta</taxon>
        <taxon>Embryophyta</taxon>
        <taxon>Tracheophyta</taxon>
        <taxon>Spermatophyta</taxon>
        <taxon>Magnoliopsida</taxon>
        <taxon>Liliopsida</taxon>
        <taxon>Zingiberales</taxon>
        <taxon>Musaceae</taxon>
        <taxon>Musa</taxon>
    </lineage>
</organism>
<name>A0A804INS6_MUSAM</name>
<reference evidence="1" key="1">
    <citation type="submission" date="2021-03" db="EMBL/GenBank/DDBJ databases">
        <authorList>
            <consortium name="Genoscope - CEA"/>
            <person name="William W."/>
        </authorList>
    </citation>
    <scope>NUCLEOTIDE SEQUENCE</scope>
    <source>
        <strain evidence="1">Doubled-haploid Pahang</strain>
    </source>
</reference>
<dbReference type="Gramene" id="Ma04_t11970.1">
    <property type="protein sequence ID" value="Ma04_p11970.1"/>
    <property type="gene ID" value="Ma04_g11970"/>
</dbReference>
<proteinExistence type="predicted"/>
<evidence type="ECO:0000313" key="2">
    <source>
        <dbReference type="EnsemblPlants" id="Ma04_p11970.1"/>
    </source>
</evidence>
<dbReference type="AlphaFoldDB" id="A0A804INS6"/>
<gene>
    <name evidence="1" type="ORF">GSMUA_117250.1</name>
</gene>
<keyword evidence="3" id="KW-1185">Reference proteome</keyword>
<dbReference type="InParanoid" id="A0A804INS6"/>
<accession>A0A804INS6</accession>
<dbReference type="Proteomes" id="UP000012960">
    <property type="component" value="Unplaced"/>
</dbReference>
<dbReference type="OrthoDB" id="10569116at2759"/>
<evidence type="ECO:0000313" key="1">
    <source>
        <dbReference type="EMBL" id="CAG1841930.1"/>
    </source>
</evidence>
<reference evidence="2" key="2">
    <citation type="submission" date="2021-05" db="UniProtKB">
        <authorList>
            <consortium name="EnsemblPlants"/>
        </authorList>
    </citation>
    <scope>IDENTIFICATION</scope>
    <source>
        <strain evidence="2">subsp. malaccensis</strain>
    </source>
</reference>
<protein>
    <submittedName>
        <fullName evidence="1">(wild Malaysian banana) hypothetical protein</fullName>
    </submittedName>
</protein>